<evidence type="ECO:0000313" key="5">
    <source>
        <dbReference type="EMBL" id="NSG86539.1"/>
    </source>
</evidence>
<dbReference type="Pfam" id="PF00563">
    <property type="entry name" value="EAL"/>
    <property type="match status" value="1"/>
</dbReference>
<evidence type="ECO:0000259" key="2">
    <source>
        <dbReference type="PROSITE" id="PS50113"/>
    </source>
</evidence>
<dbReference type="Gene3D" id="3.30.70.270">
    <property type="match status" value="1"/>
</dbReference>
<evidence type="ECO:0000259" key="1">
    <source>
        <dbReference type="PROSITE" id="PS50112"/>
    </source>
</evidence>
<feature type="domain" description="GGDEF" evidence="4">
    <location>
        <begin position="155"/>
        <end position="285"/>
    </location>
</feature>
<dbReference type="NCBIfam" id="TIGR00229">
    <property type="entry name" value="sensory_box"/>
    <property type="match status" value="1"/>
</dbReference>
<dbReference type="PROSITE" id="PS50883">
    <property type="entry name" value="EAL"/>
    <property type="match status" value="1"/>
</dbReference>
<dbReference type="PANTHER" id="PTHR44757:SF2">
    <property type="entry name" value="BIOFILM ARCHITECTURE MAINTENANCE PROTEIN MBAA"/>
    <property type="match status" value="1"/>
</dbReference>
<protein>
    <submittedName>
        <fullName evidence="5">EAL domain-containing protein</fullName>
    </submittedName>
</protein>
<dbReference type="Pfam" id="PF08447">
    <property type="entry name" value="PAS_3"/>
    <property type="match status" value="1"/>
</dbReference>
<dbReference type="NCBIfam" id="TIGR00254">
    <property type="entry name" value="GGDEF"/>
    <property type="match status" value="1"/>
</dbReference>
<dbReference type="InterPro" id="IPR043128">
    <property type="entry name" value="Rev_trsase/Diguanyl_cyclase"/>
</dbReference>
<dbReference type="SMART" id="SM00052">
    <property type="entry name" value="EAL"/>
    <property type="match status" value="1"/>
</dbReference>
<gene>
    <name evidence="5" type="ORF">G5B17_14240</name>
</gene>
<evidence type="ECO:0000313" key="6">
    <source>
        <dbReference type="Proteomes" id="UP001644719"/>
    </source>
</evidence>
<comment type="caution">
    <text evidence="5">The sequence shown here is derived from an EMBL/GenBank/DDBJ whole genome shotgun (WGS) entry which is preliminary data.</text>
</comment>
<dbReference type="Proteomes" id="UP001644719">
    <property type="component" value="Unassembled WGS sequence"/>
</dbReference>
<dbReference type="PROSITE" id="PS50113">
    <property type="entry name" value="PAC"/>
    <property type="match status" value="1"/>
</dbReference>
<dbReference type="PROSITE" id="PS50112">
    <property type="entry name" value="PAS"/>
    <property type="match status" value="1"/>
</dbReference>
<proteinExistence type="predicted"/>
<dbReference type="SMART" id="SM00086">
    <property type="entry name" value="PAC"/>
    <property type="match status" value="1"/>
</dbReference>
<dbReference type="Gene3D" id="3.30.450.20">
    <property type="entry name" value="PAS domain"/>
    <property type="match status" value="1"/>
</dbReference>
<dbReference type="InterPro" id="IPR000700">
    <property type="entry name" value="PAS-assoc_C"/>
</dbReference>
<dbReference type="InterPro" id="IPR000160">
    <property type="entry name" value="GGDEF_dom"/>
</dbReference>
<name>A0ABX2H908_9FIRM</name>
<dbReference type="CDD" id="cd00130">
    <property type="entry name" value="PAS"/>
    <property type="match status" value="1"/>
</dbReference>
<sequence>MRQDKRTETITYIVDESYRIQYMSKALAKQFSDFEPGEICYEKFRGREKPCRNCPLAHPNRKTDLFYNEDQGKWLKINAGEVEWPGARNCHVILAKDIYEEDMDNLCRFVNMKKEILERRNPGKTEKNKLTGLFARNPFFTQTETFLRVNETAAGKYCLVAIDIEHFKLFNEWYGQVAGDKLLREIGAHLNKMRQEFGGIAGYMGGDDFVIVLPNDEKVLENLKCRITGFVRAYGGHTGFLPAFGFYVIDDISLSASQMYDRAILAQETVKGNYAVRCAYYSSDMKTRLENNHVLLAEVQAGLERDEFIYYLQPKCNLNTGKIVGLESLVRWKHPEKGIVAPGYFIPVMESNGLITELDMKVWEQVCQTLQDWIKSGHKVIPISVNVSSVDIYAIDVVEHFKNLVRKYGLPPEYVELEITESAYVEEYKVITSVAEALRNAGFTVLMDDFGSGYSSLNMLKDVNVDVLKIDMKFLKMDENTMDKGMGILEAVTRMANIMGLRMIAEGVETEDQINYLLNMGCIYGQGYFFYKPLPVEEIKVLLNDENNVDYRGIQARKIEHVRFKDLFQSELASDSILNNILGPIAIYDVYCDNVELLQVNDKYCLLVGQDPVDLAENVQVMEAIHPDDRKKMQNIFQRSFQRLAEGAEGTVRRRREDGQYIWINIKAFFLREQDGHKMFYGAVRDVSEEMNQFQKLMIYQNKGN</sequence>
<dbReference type="InterPro" id="IPR013655">
    <property type="entry name" value="PAS_fold_3"/>
</dbReference>
<dbReference type="SUPFAM" id="SSF55785">
    <property type="entry name" value="PYP-like sensor domain (PAS domain)"/>
    <property type="match status" value="1"/>
</dbReference>
<dbReference type="Gene3D" id="3.20.20.450">
    <property type="entry name" value="EAL domain"/>
    <property type="match status" value="1"/>
</dbReference>
<accession>A0ABX2H908</accession>
<evidence type="ECO:0000259" key="3">
    <source>
        <dbReference type="PROSITE" id="PS50883"/>
    </source>
</evidence>
<dbReference type="RefSeq" id="WP_173770091.1">
    <property type="nucleotide sequence ID" value="NZ_JAAITS010000043.1"/>
</dbReference>
<dbReference type="PANTHER" id="PTHR44757">
    <property type="entry name" value="DIGUANYLATE CYCLASE DGCP"/>
    <property type="match status" value="1"/>
</dbReference>
<dbReference type="InterPro" id="IPR052155">
    <property type="entry name" value="Biofilm_reg_signaling"/>
</dbReference>
<dbReference type="InterPro" id="IPR029787">
    <property type="entry name" value="Nucleotide_cyclase"/>
</dbReference>
<dbReference type="SUPFAM" id="SSF141868">
    <property type="entry name" value="EAL domain-like"/>
    <property type="match status" value="1"/>
</dbReference>
<dbReference type="InterPro" id="IPR035965">
    <property type="entry name" value="PAS-like_dom_sf"/>
</dbReference>
<dbReference type="InterPro" id="IPR000014">
    <property type="entry name" value="PAS"/>
</dbReference>
<dbReference type="SUPFAM" id="SSF55073">
    <property type="entry name" value="Nucleotide cyclase"/>
    <property type="match status" value="1"/>
</dbReference>
<dbReference type="CDD" id="cd01948">
    <property type="entry name" value="EAL"/>
    <property type="match status" value="1"/>
</dbReference>
<dbReference type="InterPro" id="IPR035919">
    <property type="entry name" value="EAL_sf"/>
</dbReference>
<reference evidence="5 6" key="1">
    <citation type="journal article" date="2020" name="Cell Host Microbe">
        <title>Functional and Genomic Variation between Human-Derived Isolates of Lachnospiraceae Reveals Inter- and Intra-Species Diversity.</title>
        <authorList>
            <person name="Sorbara M.T."/>
            <person name="Littmann E.R."/>
            <person name="Fontana E."/>
            <person name="Moody T.U."/>
            <person name="Kohout C.E."/>
            <person name="Gjonbalaj M."/>
            <person name="Eaton V."/>
            <person name="Seok R."/>
            <person name="Leiner I.M."/>
            <person name="Pamer E.G."/>
        </authorList>
    </citation>
    <scope>NUCLEOTIDE SEQUENCE [LARGE SCALE GENOMIC DNA]</scope>
    <source>
        <strain evidence="5 6">MSK.17.74</strain>
    </source>
</reference>
<organism evidence="5 6">
    <name type="scientific">Blautia faecis</name>
    <dbReference type="NCBI Taxonomy" id="871665"/>
    <lineage>
        <taxon>Bacteria</taxon>
        <taxon>Bacillati</taxon>
        <taxon>Bacillota</taxon>
        <taxon>Clostridia</taxon>
        <taxon>Lachnospirales</taxon>
        <taxon>Lachnospiraceae</taxon>
        <taxon>Blautia</taxon>
    </lineage>
</organism>
<feature type="domain" description="PAS" evidence="1">
    <location>
        <begin position="570"/>
        <end position="644"/>
    </location>
</feature>
<dbReference type="EMBL" id="JAAITS010000043">
    <property type="protein sequence ID" value="NSG86539.1"/>
    <property type="molecule type" value="Genomic_DNA"/>
</dbReference>
<evidence type="ECO:0000259" key="4">
    <source>
        <dbReference type="PROSITE" id="PS50887"/>
    </source>
</evidence>
<dbReference type="InterPro" id="IPR001610">
    <property type="entry name" value="PAC"/>
</dbReference>
<dbReference type="InterPro" id="IPR001633">
    <property type="entry name" value="EAL_dom"/>
</dbReference>
<dbReference type="CDD" id="cd01949">
    <property type="entry name" value="GGDEF"/>
    <property type="match status" value="1"/>
</dbReference>
<keyword evidence="6" id="KW-1185">Reference proteome</keyword>
<feature type="domain" description="EAL" evidence="3">
    <location>
        <begin position="292"/>
        <end position="547"/>
    </location>
</feature>
<dbReference type="PROSITE" id="PS50887">
    <property type="entry name" value="GGDEF"/>
    <property type="match status" value="1"/>
</dbReference>
<feature type="domain" description="PAC" evidence="2">
    <location>
        <begin position="646"/>
        <end position="699"/>
    </location>
</feature>
<dbReference type="Pfam" id="PF00990">
    <property type="entry name" value="GGDEF"/>
    <property type="match status" value="1"/>
</dbReference>
<dbReference type="SMART" id="SM00267">
    <property type="entry name" value="GGDEF"/>
    <property type="match status" value="1"/>
</dbReference>